<feature type="compositionally biased region" description="Acidic residues" evidence="1">
    <location>
        <begin position="53"/>
        <end position="77"/>
    </location>
</feature>
<feature type="region of interest" description="Disordered" evidence="1">
    <location>
        <begin position="212"/>
        <end position="234"/>
    </location>
</feature>
<accession>A0A8H6Z9K8</accession>
<comment type="caution">
    <text evidence="2">The sequence shown here is derived from an EMBL/GenBank/DDBJ whole genome shotgun (WGS) entry which is preliminary data.</text>
</comment>
<gene>
    <name evidence="2" type="ORF">MVEN_00085600</name>
</gene>
<feature type="region of interest" description="Disordered" evidence="1">
    <location>
        <begin position="1"/>
        <end position="104"/>
    </location>
</feature>
<feature type="compositionally biased region" description="Low complexity" evidence="1">
    <location>
        <begin position="1"/>
        <end position="21"/>
    </location>
</feature>
<keyword evidence="3" id="KW-1185">Reference proteome</keyword>
<evidence type="ECO:0000313" key="3">
    <source>
        <dbReference type="Proteomes" id="UP000620124"/>
    </source>
</evidence>
<dbReference type="OrthoDB" id="3063862at2759"/>
<evidence type="ECO:0000313" key="2">
    <source>
        <dbReference type="EMBL" id="KAF7372261.1"/>
    </source>
</evidence>
<proteinExistence type="predicted"/>
<reference evidence="2" key="1">
    <citation type="submission" date="2020-05" db="EMBL/GenBank/DDBJ databases">
        <title>Mycena genomes resolve the evolution of fungal bioluminescence.</title>
        <authorList>
            <person name="Tsai I.J."/>
        </authorList>
    </citation>
    <scope>NUCLEOTIDE SEQUENCE</scope>
    <source>
        <strain evidence="2">CCC161011</strain>
    </source>
</reference>
<evidence type="ECO:0000256" key="1">
    <source>
        <dbReference type="SAM" id="MobiDB-lite"/>
    </source>
</evidence>
<dbReference type="Proteomes" id="UP000620124">
    <property type="component" value="Unassembled WGS sequence"/>
</dbReference>
<name>A0A8H6Z9K8_9AGAR</name>
<dbReference type="EMBL" id="JACAZI010000001">
    <property type="protein sequence ID" value="KAF7372261.1"/>
    <property type="molecule type" value="Genomic_DNA"/>
</dbReference>
<organism evidence="2 3">
    <name type="scientific">Mycena venus</name>
    <dbReference type="NCBI Taxonomy" id="2733690"/>
    <lineage>
        <taxon>Eukaryota</taxon>
        <taxon>Fungi</taxon>
        <taxon>Dikarya</taxon>
        <taxon>Basidiomycota</taxon>
        <taxon>Agaricomycotina</taxon>
        <taxon>Agaricomycetes</taxon>
        <taxon>Agaricomycetidae</taxon>
        <taxon>Agaricales</taxon>
        <taxon>Marasmiineae</taxon>
        <taxon>Mycenaceae</taxon>
        <taxon>Mycena</taxon>
    </lineage>
</organism>
<protein>
    <submittedName>
        <fullName evidence="2">Uncharacterized protein</fullName>
    </submittedName>
</protein>
<dbReference type="AlphaFoldDB" id="A0A8H6Z9K8"/>
<sequence length="387" mass="43010">MPSARAASKSISSSISTLAAKDLASSDDEMDLTLVNSDNDGDDYDSDLHRDDEDSEEDESSEEEEDEDDMEEEDDGDGPVVLGKRKRGRPAKADATTDSLPTPRQIEYTTSFYTLDQLAKPRSSREPPVSDIFSFKSTEPWPVIKSRIRRNIQTALDLTTSIDLDDYKVSFTIPRHVKDPIILNDSTKYKQLVSNALKIKTHPAAKILVEPKAAPTSVDKENNDKTKGKKGGKKTKVTNARDILPGIVALNDKIAAIRERWKCPGGRCGSEHCFVHPDEPEHFPLSQAHCESWGAAMLKGEEFATINKPPNNELFDKLDPRALAARSPLLQRRLELNQQKAGAANNIPQININFPSRARWPIWTTCCSWSRCCCRSCAGTQSCTYTS</sequence>